<evidence type="ECO:0000313" key="2">
    <source>
        <dbReference type="Proteomes" id="UP000295254"/>
    </source>
</evidence>
<proteinExistence type="predicted"/>
<comment type="caution">
    <text evidence="1">The sequence shown here is derived from an EMBL/GenBank/DDBJ whole genome shotgun (WGS) entry which is preliminary data.</text>
</comment>
<dbReference type="Pfam" id="PF13589">
    <property type="entry name" value="HATPase_c_3"/>
    <property type="match status" value="1"/>
</dbReference>
<dbReference type="GO" id="GO:0005524">
    <property type="term" value="F:ATP binding"/>
    <property type="evidence" value="ECO:0007669"/>
    <property type="project" value="UniProtKB-KW"/>
</dbReference>
<organism evidence="1 2">
    <name type="scientific">Pseudomonas vancouverensis</name>
    <dbReference type="NCBI Taxonomy" id="95300"/>
    <lineage>
        <taxon>Bacteria</taxon>
        <taxon>Pseudomonadati</taxon>
        <taxon>Pseudomonadota</taxon>
        <taxon>Gammaproteobacteria</taxon>
        <taxon>Pseudomonadales</taxon>
        <taxon>Pseudomonadaceae</taxon>
        <taxon>Pseudomonas</taxon>
    </lineage>
</organism>
<accession>A0A1H2MBG0</accession>
<dbReference type="STRING" id="95300.SAMN05216558_0422"/>
<keyword evidence="1" id="KW-0067">ATP-binding</keyword>
<dbReference type="Gene3D" id="3.30.565.10">
    <property type="entry name" value="Histidine kinase-like ATPase, C-terminal domain"/>
    <property type="match status" value="1"/>
</dbReference>
<dbReference type="Proteomes" id="UP000295254">
    <property type="component" value="Unassembled WGS sequence"/>
</dbReference>
<protein>
    <submittedName>
        <fullName evidence="1">ATP-binding protein</fullName>
    </submittedName>
</protein>
<keyword evidence="1" id="KW-0547">Nucleotide-binding</keyword>
<evidence type="ECO:0000313" key="1">
    <source>
        <dbReference type="EMBL" id="TDB57658.1"/>
    </source>
</evidence>
<dbReference type="EMBL" id="RRZK01000032">
    <property type="protein sequence ID" value="TDB57658.1"/>
    <property type="molecule type" value="Genomic_DNA"/>
</dbReference>
<gene>
    <name evidence="1" type="ORF">EIY72_25685</name>
</gene>
<dbReference type="RefSeq" id="WP_093215168.1">
    <property type="nucleotide sequence ID" value="NZ_LT629803.1"/>
</dbReference>
<reference evidence="2" key="1">
    <citation type="journal article" date="2019" name="bioRxiv">
        <title>Bacterially produced spermidine induces plant systemic susceptibility to pathogens.</title>
        <authorList>
            <person name="Melnyk R.A."/>
            <person name="Beskrovnaya P.A."/>
            <person name="Liu Z."/>
            <person name="Song Y."/>
            <person name="Haney C.H."/>
        </authorList>
    </citation>
    <scope>NUCLEOTIDE SEQUENCE [LARGE SCALE GENOMIC DNA]</scope>
    <source>
        <strain evidence="2">Dha-51</strain>
    </source>
</reference>
<dbReference type="AlphaFoldDB" id="A0A1H2MBG0"/>
<dbReference type="OrthoDB" id="9813438at2"/>
<sequence>MKEIEHPPHAASLLESMRSIGYTLESALADILDNSLSANAKSVDIEFRPSDEPYIAIIDDGHGMSSVTLERAMRHGSTNPLELRAVDDMGRYGLGLKTSSLSQCRRMTVISKQESVVTGLCWDLDVIIDRQSWVMLKLDKEDLASIPHIDALDKKKSGTLVLWQKLDKLIAGEASVEAALVGKMAHVYDHLSLVFHRFLSKEDKNPKVSISINGKKLPPVDPFLTDHQATQSLEQDSFSIDGEKVVVKPFIIPHLSKLSVEQIQLAGGTEGIRNHQGFYVYRNRRLIIWGTWFRLASKDELSKLARVRVDIPNSLDHLWTLDIKKSAAHPPEIVRKNLKRTIDRIRMVSGRTIKFRGRIAEKIDFTPTWNEVVDRDGVRFDINREHPIIKDFQCGLPSKGAESSFEIILRIIEGSFPADALYSRMASDMKPGFNGEYLEKQLREMAMTLFEGIANESPIRNHLLSTLHVIEPFNLYPALTRKIVEELERLEQ</sequence>
<name>A0A1H2MBG0_PSEVA</name>
<keyword evidence="2" id="KW-1185">Reference proteome</keyword>
<dbReference type="InterPro" id="IPR036890">
    <property type="entry name" value="HATPase_C_sf"/>
</dbReference>
<dbReference type="SUPFAM" id="SSF55874">
    <property type="entry name" value="ATPase domain of HSP90 chaperone/DNA topoisomerase II/histidine kinase"/>
    <property type="match status" value="1"/>
</dbReference>